<keyword evidence="1" id="KW-0433">Leucine-rich repeat</keyword>
<proteinExistence type="predicted"/>
<dbReference type="PANTHER" id="PTHR48051">
    <property type="match status" value="1"/>
</dbReference>
<evidence type="ECO:0000313" key="3">
    <source>
        <dbReference type="EMBL" id="KAJ2801944.1"/>
    </source>
</evidence>
<dbReference type="InterPro" id="IPR032675">
    <property type="entry name" value="LRR_dom_sf"/>
</dbReference>
<sequence>MQADSRVEKDELQRVMWSPYPDHHLTLWAMPLPPAAAADPSHTDTRREHRARLRRLQYWQISRNFNPGSGARGRTTEILASHRLNFGNQSITRLSIPGSSVPHLESLVELRMPQNRLSSLPKALFMLPGLEILNLENNRLDERAMHDAWWPGLVRLRVLFLAGNCFAQLPPSLGRMPRLFYLDVSDNPRLTCLPAELLLSQSIATLAADRCSMELAHSLELSSKDTLPFADVTPDAPSHVPVPPLTALCVRTLYLAAALARDQLPSKTAVRIGDLPTCHRLLAAYEEVRQAPDNYRMLSLPLKPLDTADDRSLCTICECPLFHSSFAFVRAEPVCELPVAWRCCSARCRDRALQMVLTPRVPSGPGG</sequence>
<comment type="caution">
    <text evidence="3">The sequence shown here is derived from an EMBL/GenBank/DDBJ whole genome shotgun (WGS) entry which is preliminary data.</text>
</comment>
<accession>A0A9W8LTP4</accession>
<reference evidence="3" key="1">
    <citation type="submission" date="2022-07" db="EMBL/GenBank/DDBJ databases">
        <title>Phylogenomic reconstructions and comparative analyses of Kickxellomycotina fungi.</title>
        <authorList>
            <person name="Reynolds N.K."/>
            <person name="Stajich J.E."/>
            <person name="Barry K."/>
            <person name="Grigoriev I.V."/>
            <person name="Crous P."/>
            <person name="Smith M.E."/>
        </authorList>
    </citation>
    <scope>NUCLEOTIDE SEQUENCE</scope>
    <source>
        <strain evidence="3">NRRL 1565</strain>
    </source>
</reference>
<keyword evidence="2" id="KW-0677">Repeat</keyword>
<evidence type="ECO:0000256" key="2">
    <source>
        <dbReference type="ARBA" id="ARBA00022737"/>
    </source>
</evidence>
<dbReference type="OrthoDB" id="1394818at2759"/>
<protein>
    <submittedName>
        <fullName evidence="3">Ras suppressor protein 1</fullName>
    </submittedName>
</protein>
<dbReference type="Proteomes" id="UP001140094">
    <property type="component" value="Unassembled WGS sequence"/>
</dbReference>
<dbReference type="AlphaFoldDB" id="A0A9W8LTP4"/>
<dbReference type="GO" id="GO:0005737">
    <property type="term" value="C:cytoplasm"/>
    <property type="evidence" value="ECO:0007669"/>
    <property type="project" value="TreeGrafter"/>
</dbReference>
<dbReference type="InterPro" id="IPR003591">
    <property type="entry name" value="Leu-rich_rpt_typical-subtyp"/>
</dbReference>
<dbReference type="InterPro" id="IPR050216">
    <property type="entry name" value="LRR_domain-containing"/>
</dbReference>
<dbReference type="SUPFAM" id="SSF52058">
    <property type="entry name" value="L domain-like"/>
    <property type="match status" value="1"/>
</dbReference>
<name>A0A9W8LTP4_9FUNG</name>
<dbReference type="Gene3D" id="3.80.10.10">
    <property type="entry name" value="Ribonuclease Inhibitor"/>
    <property type="match status" value="1"/>
</dbReference>
<organism evidence="3 4">
    <name type="scientific">Coemansia guatemalensis</name>
    <dbReference type="NCBI Taxonomy" id="2761395"/>
    <lineage>
        <taxon>Eukaryota</taxon>
        <taxon>Fungi</taxon>
        <taxon>Fungi incertae sedis</taxon>
        <taxon>Zoopagomycota</taxon>
        <taxon>Kickxellomycotina</taxon>
        <taxon>Kickxellomycetes</taxon>
        <taxon>Kickxellales</taxon>
        <taxon>Kickxellaceae</taxon>
        <taxon>Coemansia</taxon>
    </lineage>
</organism>
<evidence type="ECO:0000256" key="1">
    <source>
        <dbReference type="ARBA" id="ARBA00022614"/>
    </source>
</evidence>
<dbReference type="EMBL" id="JANBUO010000732">
    <property type="protein sequence ID" value="KAJ2801944.1"/>
    <property type="molecule type" value="Genomic_DNA"/>
</dbReference>
<gene>
    <name evidence="3" type="primary">RSU1</name>
    <name evidence="3" type="ORF">H4R20_003470</name>
</gene>
<keyword evidence="4" id="KW-1185">Reference proteome</keyword>
<dbReference type="SMART" id="SM00369">
    <property type="entry name" value="LRR_TYP"/>
    <property type="match status" value="3"/>
</dbReference>
<dbReference type="PANTHER" id="PTHR48051:SF1">
    <property type="entry name" value="RAS SUPPRESSOR PROTEIN 1"/>
    <property type="match status" value="1"/>
</dbReference>
<evidence type="ECO:0000313" key="4">
    <source>
        <dbReference type="Proteomes" id="UP001140094"/>
    </source>
</evidence>